<dbReference type="EMBL" id="LGTZ01002969">
    <property type="protein sequence ID" value="OJD10522.1"/>
    <property type="molecule type" value="Genomic_DNA"/>
</dbReference>
<evidence type="ECO:0000256" key="1">
    <source>
        <dbReference type="SAM" id="MobiDB-lite"/>
    </source>
</evidence>
<proteinExistence type="predicted"/>
<evidence type="ECO:0000313" key="3">
    <source>
        <dbReference type="Proteomes" id="UP000242791"/>
    </source>
</evidence>
<gene>
    <name evidence="2" type="ORF">ACJ73_09768</name>
</gene>
<organism evidence="2 3">
    <name type="scientific">Blastomyces percursus</name>
    <dbReference type="NCBI Taxonomy" id="1658174"/>
    <lineage>
        <taxon>Eukaryota</taxon>
        <taxon>Fungi</taxon>
        <taxon>Dikarya</taxon>
        <taxon>Ascomycota</taxon>
        <taxon>Pezizomycotina</taxon>
        <taxon>Eurotiomycetes</taxon>
        <taxon>Eurotiomycetidae</taxon>
        <taxon>Onygenales</taxon>
        <taxon>Ajellomycetaceae</taxon>
        <taxon>Blastomyces</taxon>
    </lineage>
</organism>
<dbReference type="VEuPathDB" id="FungiDB:ACJ73_09768"/>
<accession>A0A1J9P3R7</accession>
<comment type="caution">
    <text evidence="2">The sequence shown here is derived from an EMBL/GenBank/DDBJ whole genome shotgun (WGS) entry which is preliminary data.</text>
</comment>
<name>A0A1J9P3R7_9EURO</name>
<dbReference type="OrthoDB" id="4187634at2759"/>
<reference evidence="2 3" key="1">
    <citation type="submission" date="2015-08" db="EMBL/GenBank/DDBJ databases">
        <title>Emmonsia species relationships and genome sequence.</title>
        <authorList>
            <person name="Cuomo C.A."/>
            <person name="Schwartz I.S."/>
            <person name="Kenyon C."/>
            <person name="De Hoog G.S."/>
            <person name="Govender N.P."/>
            <person name="Botha A."/>
            <person name="Moreno L."/>
            <person name="De Vries M."/>
            <person name="Munoz J.F."/>
            <person name="Stielow J.B."/>
        </authorList>
    </citation>
    <scope>NUCLEOTIDE SEQUENCE [LARGE SCALE GENOMIC DNA]</scope>
    <source>
        <strain evidence="2 3">EI222</strain>
    </source>
</reference>
<dbReference type="AlphaFoldDB" id="A0A1J9P3R7"/>
<evidence type="ECO:0000313" key="2">
    <source>
        <dbReference type="EMBL" id="OJD10522.1"/>
    </source>
</evidence>
<protein>
    <submittedName>
        <fullName evidence="2">Uncharacterized protein</fullName>
    </submittedName>
</protein>
<sequence>MQSGELENPDQHRAATLSIEDPLRSSYPEWDLMDDRRKQKFRNRFHEQKRQGARSWRMASVVGLGTLLAGGDTLAKVIKNHSTYPLSKLDAVISYVANAHPDVISLYYEFDDLVKQILLGETLTARPAEQVIDDGISRAAAANPTTQKAKENWQQIDPASVSQKFLEEFLHHYA</sequence>
<keyword evidence="3" id="KW-1185">Reference proteome</keyword>
<dbReference type="Proteomes" id="UP000242791">
    <property type="component" value="Unassembled WGS sequence"/>
</dbReference>
<feature type="region of interest" description="Disordered" evidence="1">
    <location>
        <begin position="1"/>
        <end position="20"/>
    </location>
</feature>